<gene>
    <name evidence="3" type="ORF">ACFSUB_03905</name>
</gene>
<dbReference type="EMBL" id="JBHUML010000002">
    <property type="protein sequence ID" value="MFD2704599.1"/>
    <property type="molecule type" value="Genomic_DNA"/>
</dbReference>
<accession>A0ABW5SZ71</accession>
<organism evidence="3 4">
    <name type="scientific">Salibacterium lacus</name>
    <dbReference type="NCBI Taxonomy" id="1898109"/>
    <lineage>
        <taxon>Bacteria</taxon>
        <taxon>Bacillati</taxon>
        <taxon>Bacillota</taxon>
        <taxon>Bacilli</taxon>
        <taxon>Bacillales</taxon>
        <taxon>Bacillaceae</taxon>
    </lineage>
</organism>
<sequence>MDKKLWLLLGLVLVLGIFSGMFIQSQRTAGDQQSLEQTASASSSGLLETGETAEVGNFSITVHDAYFSGEQESSVLVADLSFRNLAEEPQEIPLFNILVTDGDGHTYENLSSYDDKRLVGGQIRAGGLRRGTLAFEVNDSSHYELSYTNHSGSGLAAWNLTTSENSSAGS</sequence>
<comment type="caution">
    <text evidence="3">The sequence shown here is derived from an EMBL/GenBank/DDBJ whole genome shotgun (WGS) entry which is preliminary data.</text>
</comment>
<keyword evidence="4" id="KW-1185">Reference proteome</keyword>
<evidence type="ECO:0000259" key="2">
    <source>
        <dbReference type="Pfam" id="PF11611"/>
    </source>
</evidence>
<dbReference type="Pfam" id="PF11611">
    <property type="entry name" value="DUF4352"/>
    <property type="match status" value="1"/>
</dbReference>
<feature type="domain" description="DUF4352" evidence="2">
    <location>
        <begin position="48"/>
        <end position="150"/>
    </location>
</feature>
<dbReference type="RefSeq" id="WP_380711875.1">
    <property type="nucleotide sequence ID" value="NZ_JBHUML010000002.1"/>
</dbReference>
<evidence type="ECO:0000256" key="1">
    <source>
        <dbReference type="ARBA" id="ARBA00022729"/>
    </source>
</evidence>
<name>A0ABW5SZ71_9BACI</name>
<proteinExistence type="predicted"/>
<evidence type="ECO:0000313" key="3">
    <source>
        <dbReference type="EMBL" id="MFD2704599.1"/>
    </source>
</evidence>
<dbReference type="InterPro" id="IPR029051">
    <property type="entry name" value="DUF4352"/>
</dbReference>
<dbReference type="Proteomes" id="UP001597520">
    <property type="component" value="Unassembled WGS sequence"/>
</dbReference>
<evidence type="ECO:0000313" key="4">
    <source>
        <dbReference type="Proteomes" id="UP001597520"/>
    </source>
</evidence>
<protein>
    <submittedName>
        <fullName evidence="3">DUF4352 domain-containing protein</fullName>
    </submittedName>
</protein>
<dbReference type="InterPro" id="IPR029050">
    <property type="entry name" value="Immunoprotect_excell_Ig-like"/>
</dbReference>
<keyword evidence="1" id="KW-0732">Signal</keyword>
<reference evidence="4" key="1">
    <citation type="journal article" date="2019" name="Int. J. Syst. Evol. Microbiol.">
        <title>The Global Catalogue of Microorganisms (GCM) 10K type strain sequencing project: providing services to taxonomists for standard genome sequencing and annotation.</title>
        <authorList>
            <consortium name="The Broad Institute Genomics Platform"/>
            <consortium name="The Broad Institute Genome Sequencing Center for Infectious Disease"/>
            <person name="Wu L."/>
            <person name="Ma J."/>
        </authorList>
    </citation>
    <scope>NUCLEOTIDE SEQUENCE [LARGE SCALE GENOMIC DNA]</scope>
    <source>
        <strain evidence="4">KCTC 33792</strain>
    </source>
</reference>
<dbReference type="Gene3D" id="2.60.40.1240">
    <property type="match status" value="1"/>
</dbReference>